<name>A0A5B7G4U3_PORTR</name>
<dbReference type="Proteomes" id="UP000324222">
    <property type="component" value="Unassembled WGS sequence"/>
</dbReference>
<accession>A0A5B7G4U3</accession>
<dbReference type="AlphaFoldDB" id="A0A5B7G4U3"/>
<reference evidence="1 2" key="1">
    <citation type="submission" date="2019-05" db="EMBL/GenBank/DDBJ databases">
        <title>Another draft genome of Portunus trituberculatus and its Hox gene families provides insights of decapod evolution.</title>
        <authorList>
            <person name="Jeong J.-H."/>
            <person name="Song I."/>
            <person name="Kim S."/>
            <person name="Choi T."/>
            <person name="Kim D."/>
            <person name="Ryu S."/>
            <person name="Kim W."/>
        </authorList>
    </citation>
    <scope>NUCLEOTIDE SEQUENCE [LARGE SCALE GENOMIC DNA]</scope>
    <source>
        <tissue evidence="1">Muscle</tissue>
    </source>
</reference>
<evidence type="ECO:0000313" key="2">
    <source>
        <dbReference type="Proteomes" id="UP000324222"/>
    </source>
</evidence>
<proteinExistence type="predicted"/>
<gene>
    <name evidence="1" type="ORF">E2C01_048870</name>
</gene>
<organism evidence="1 2">
    <name type="scientific">Portunus trituberculatus</name>
    <name type="common">Swimming crab</name>
    <name type="synonym">Neptunus trituberculatus</name>
    <dbReference type="NCBI Taxonomy" id="210409"/>
    <lineage>
        <taxon>Eukaryota</taxon>
        <taxon>Metazoa</taxon>
        <taxon>Ecdysozoa</taxon>
        <taxon>Arthropoda</taxon>
        <taxon>Crustacea</taxon>
        <taxon>Multicrustacea</taxon>
        <taxon>Malacostraca</taxon>
        <taxon>Eumalacostraca</taxon>
        <taxon>Eucarida</taxon>
        <taxon>Decapoda</taxon>
        <taxon>Pleocyemata</taxon>
        <taxon>Brachyura</taxon>
        <taxon>Eubrachyura</taxon>
        <taxon>Portunoidea</taxon>
        <taxon>Portunidae</taxon>
        <taxon>Portuninae</taxon>
        <taxon>Portunus</taxon>
    </lineage>
</organism>
<dbReference type="EMBL" id="VSRR010012754">
    <property type="protein sequence ID" value="MPC54941.1"/>
    <property type="molecule type" value="Genomic_DNA"/>
</dbReference>
<sequence length="60" mass="6654">MFSNNCFHGEEGGGVKQRRWMAQSCPGGGGVLITRFISKEKRQYKCGTKLDNLIGMGLFL</sequence>
<protein>
    <submittedName>
        <fullName evidence="1">Uncharacterized protein</fullName>
    </submittedName>
</protein>
<evidence type="ECO:0000313" key="1">
    <source>
        <dbReference type="EMBL" id="MPC54941.1"/>
    </source>
</evidence>
<comment type="caution">
    <text evidence="1">The sequence shown here is derived from an EMBL/GenBank/DDBJ whole genome shotgun (WGS) entry which is preliminary data.</text>
</comment>
<keyword evidence="2" id="KW-1185">Reference proteome</keyword>